<dbReference type="SUPFAM" id="SSF56112">
    <property type="entry name" value="Protein kinase-like (PK-like)"/>
    <property type="match status" value="1"/>
</dbReference>
<dbReference type="STRING" id="1803587.GCA_001593825_00091"/>
<evidence type="ECO:0000259" key="4">
    <source>
        <dbReference type="PROSITE" id="PS50011"/>
    </source>
</evidence>
<dbReference type="Gene3D" id="1.10.510.10">
    <property type="entry name" value="Transferase(Phosphotransferase) domain 1"/>
    <property type="match status" value="1"/>
</dbReference>
<evidence type="ECO:0000256" key="3">
    <source>
        <dbReference type="SAM" id="Phobius"/>
    </source>
</evidence>
<dbReference type="PANTHER" id="PTHR24363:SF7">
    <property type="entry name" value="SERINE_THREONINE-PROTEIN KINASE-LIKE PROTEIN E"/>
    <property type="match status" value="1"/>
</dbReference>
<dbReference type="NCBIfam" id="NF045510">
    <property type="entry name" value="4Cys_prefix_kin"/>
    <property type="match status" value="1"/>
</dbReference>
<evidence type="ECO:0000256" key="2">
    <source>
        <dbReference type="ARBA" id="ARBA00022840"/>
    </source>
</evidence>
<dbReference type="InterPro" id="IPR011009">
    <property type="entry name" value="Kinase-like_dom_sf"/>
</dbReference>
<accession>A0A1B7VQI6</accession>
<feature type="domain" description="Protein kinase" evidence="4">
    <location>
        <begin position="37"/>
        <end position="299"/>
    </location>
</feature>
<dbReference type="EMBL" id="LJOY01000059">
    <property type="protein sequence ID" value="OBQ22982.1"/>
    <property type="molecule type" value="Genomic_DNA"/>
</dbReference>
<keyword evidence="5" id="KW-0418">Kinase</keyword>
<evidence type="ECO:0000256" key="1">
    <source>
        <dbReference type="ARBA" id="ARBA00022741"/>
    </source>
</evidence>
<dbReference type="PROSITE" id="PS50011">
    <property type="entry name" value="PROTEIN_KINASE_DOM"/>
    <property type="match status" value="1"/>
</dbReference>
<dbReference type="CDD" id="cd14014">
    <property type="entry name" value="STKc_PknB_like"/>
    <property type="match status" value="1"/>
</dbReference>
<comment type="caution">
    <text evidence="5">The sequence shown here is derived from an EMBL/GenBank/DDBJ whole genome shotgun (WGS) entry which is preliminary data.</text>
</comment>
<evidence type="ECO:0000313" key="5">
    <source>
        <dbReference type="EMBL" id="OBQ22982.1"/>
    </source>
</evidence>
<keyword evidence="1" id="KW-0547">Nucleotide-binding</keyword>
<keyword evidence="5" id="KW-0723">Serine/threonine-protein kinase</keyword>
<dbReference type="Gene3D" id="3.30.200.20">
    <property type="entry name" value="Phosphorylase Kinase, domain 1"/>
    <property type="match status" value="1"/>
</dbReference>
<keyword evidence="2" id="KW-0067">ATP-binding</keyword>
<dbReference type="GO" id="GO:0004674">
    <property type="term" value="F:protein serine/threonine kinase activity"/>
    <property type="evidence" value="ECO:0007669"/>
    <property type="project" value="UniProtKB-KW"/>
</dbReference>
<gene>
    <name evidence="5" type="ORF">AN481_15225</name>
</gene>
<dbReference type="PATRIC" id="fig|1710894.3.peg.1526"/>
<feature type="transmembrane region" description="Helical" evidence="3">
    <location>
        <begin position="338"/>
        <end position="357"/>
    </location>
</feature>
<proteinExistence type="predicted"/>
<sequence length="568" mass="64511">MSLCINPVCPQPNHPDNDENRFCQSCGSQLELIGRYRVLRLLSDKTGFGKIYEAYQQDSPKILKVLKEELTNDSKALALFQQEANVLQQLNHPGIPQTEGYFPYQTRNNLILHCMVMEKIEGPNLEQWLKQQQNRPISEVQAIAWLKQLLEIIALVHDQKYLHRDIKPSNIMIRPDGQLVLIDFGTAREITGTYLVNGGGITAISSSGYSPLEQMRGQAIPQSDFFALGRTFVFLLTGYQPGELYDPNLDILKWRHHANHVSPLLLDFVDWLISTEVSKRPSNAEEISRRLAELEDQIIGNRANNVNIVEEQKTELVNQITNNNDVIFPQEPPKKLPLFSWFTALIVSLLLLWWLALGFRDNKFVALPSDYGQTPVKKGKVDYFPYEEGKDSQGRVAEFNIAVLSVEYKWQLGSTYQIKYNDQTMTLDSLKSNLEQEGIQKIMENPSEIISVGTASCEGNITAEQSRALERSQQIQLLGKKIFSNTPSVKGYRLLNLGQFQRKDCQANQDSTAYQRSIIIIGVKKQAEGVILDEALRDRLDKKPFADFKLDDYSLGAADKFKTIPSNL</sequence>
<organism evidence="5 6">
    <name type="scientific">Aphanizomenon flos-aquae LD13</name>
    <dbReference type="NCBI Taxonomy" id="1710894"/>
    <lineage>
        <taxon>Bacteria</taxon>
        <taxon>Bacillati</taxon>
        <taxon>Cyanobacteriota</taxon>
        <taxon>Cyanophyceae</taxon>
        <taxon>Nostocales</taxon>
        <taxon>Aphanizomenonaceae</taxon>
        <taxon>Aphanizomenon</taxon>
    </lineage>
</organism>
<dbReference type="Pfam" id="PF00069">
    <property type="entry name" value="Pkinase"/>
    <property type="match status" value="1"/>
</dbReference>
<protein>
    <submittedName>
        <fullName evidence="5">Serine/threonine protein kinase</fullName>
    </submittedName>
</protein>
<keyword evidence="3" id="KW-1133">Transmembrane helix</keyword>
<keyword evidence="5" id="KW-0808">Transferase</keyword>
<keyword evidence="3" id="KW-0472">Membrane</keyword>
<dbReference type="Proteomes" id="UP000092382">
    <property type="component" value="Unassembled WGS sequence"/>
</dbReference>
<dbReference type="SMART" id="SM00220">
    <property type="entry name" value="S_TKc"/>
    <property type="match status" value="1"/>
</dbReference>
<reference evidence="5 6" key="1">
    <citation type="submission" date="2015-09" db="EMBL/GenBank/DDBJ databases">
        <title>Whole genome shotgun sequence assembly of Aphanizomenon flos-aquae UKL13.</title>
        <authorList>
            <person name="Driscoll C."/>
        </authorList>
    </citation>
    <scope>NUCLEOTIDE SEQUENCE [LARGE SCALE GENOMIC DNA]</scope>
    <source>
        <strain evidence="5">MDT13</strain>
    </source>
</reference>
<dbReference type="GO" id="GO:0005524">
    <property type="term" value="F:ATP binding"/>
    <property type="evidence" value="ECO:0007669"/>
    <property type="project" value="UniProtKB-KW"/>
</dbReference>
<dbReference type="PROSITE" id="PS00108">
    <property type="entry name" value="PROTEIN_KINASE_ST"/>
    <property type="match status" value="1"/>
</dbReference>
<name>A0A1B7VQI6_APHFL</name>
<dbReference type="PANTHER" id="PTHR24363">
    <property type="entry name" value="SERINE/THREONINE PROTEIN KINASE"/>
    <property type="match status" value="1"/>
</dbReference>
<dbReference type="InterPro" id="IPR008271">
    <property type="entry name" value="Ser/Thr_kinase_AS"/>
</dbReference>
<evidence type="ECO:0000313" key="6">
    <source>
        <dbReference type="Proteomes" id="UP000092382"/>
    </source>
</evidence>
<dbReference type="InterPro" id="IPR000719">
    <property type="entry name" value="Prot_kinase_dom"/>
</dbReference>
<keyword evidence="3" id="KW-0812">Transmembrane</keyword>
<dbReference type="AlphaFoldDB" id="A0A1B7VQI6"/>